<organism evidence="1 2">
    <name type="scientific">Dictyobacter vulcani</name>
    <dbReference type="NCBI Taxonomy" id="2607529"/>
    <lineage>
        <taxon>Bacteria</taxon>
        <taxon>Bacillati</taxon>
        <taxon>Chloroflexota</taxon>
        <taxon>Ktedonobacteria</taxon>
        <taxon>Ktedonobacterales</taxon>
        <taxon>Dictyobacteraceae</taxon>
        <taxon>Dictyobacter</taxon>
    </lineage>
</organism>
<protein>
    <submittedName>
        <fullName evidence="1">Uncharacterized protein</fullName>
    </submittedName>
</protein>
<evidence type="ECO:0000313" key="2">
    <source>
        <dbReference type="Proteomes" id="UP000326912"/>
    </source>
</evidence>
<dbReference type="AlphaFoldDB" id="A0A5J4KTM8"/>
<dbReference type="Proteomes" id="UP000326912">
    <property type="component" value="Unassembled WGS sequence"/>
</dbReference>
<gene>
    <name evidence="1" type="ORF">KDW_46940</name>
</gene>
<keyword evidence="2" id="KW-1185">Reference proteome</keyword>
<accession>A0A5J4KTM8</accession>
<proteinExistence type="predicted"/>
<comment type="caution">
    <text evidence="1">The sequence shown here is derived from an EMBL/GenBank/DDBJ whole genome shotgun (WGS) entry which is preliminary data.</text>
</comment>
<reference evidence="1 2" key="1">
    <citation type="submission" date="2019-10" db="EMBL/GenBank/DDBJ databases">
        <title>Dictyobacter vulcani sp. nov., within the class Ktedonobacteria, isolated from soil of volcanic Mt. Zao.</title>
        <authorList>
            <person name="Zheng Y."/>
            <person name="Wang C.M."/>
            <person name="Sakai Y."/>
            <person name="Abe K."/>
            <person name="Yokota A."/>
            <person name="Yabe S."/>
        </authorList>
    </citation>
    <scope>NUCLEOTIDE SEQUENCE [LARGE SCALE GENOMIC DNA]</scope>
    <source>
        <strain evidence="1 2">W12</strain>
    </source>
</reference>
<dbReference type="RefSeq" id="WP_151758268.1">
    <property type="nucleotide sequence ID" value="NZ_BKZW01000002.1"/>
</dbReference>
<sequence length="337" mass="38784">MDQRLDFISFIQQPSDFAEIQAGKQIFRVKEIQDFSYFLQSTSDLNAVLHDVAPLLNSSDLFHAGTLALICGGLVESGADLSIVVNATMELLVSQLSRLKDYIYMHKKLSPQEMFLHFPTATRAHAGLPFTFMAAMTMLCRDVEARKYWRRHKDLLDLVEALEDTDELPFYFKRLLTLLDDRELMVFDPLNKRGFLVRLVGVQDVMYHCYALLQDTILKHTGPGYLDAEPTDPEAVRYAQNYQLTEKDYYKARGTYDYQRFGFSYPGGLFFAGSASFADLPTLDGLPFLLIEKKSMTFQWEPANMYPVLHGALASWVYLVHEMRSEEVNIWLQRIFS</sequence>
<dbReference type="EMBL" id="BKZW01000002">
    <property type="protein sequence ID" value="GER90532.1"/>
    <property type="molecule type" value="Genomic_DNA"/>
</dbReference>
<evidence type="ECO:0000313" key="1">
    <source>
        <dbReference type="EMBL" id="GER90532.1"/>
    </source>
</evidence>
<name>A0A5J4KTM8_9CHLR</name>